<gene>
    <name evidence="1" type="ORF">ACFQ5D_23285</name>
</gene>
<accession>A0ABW4DLH5</accession>
<dbReference type="RefSeq" id="WP_229523737.1">
    <property type="nucleotide sequence ID" value="NZ_JAFFQR010000036.1"/>
</dbReference>
<proteinExistence type="predicted"/>
<keyword evidence="2" id="KW-1185">Reference proteome</keyword>
<sequence length="163" mass="19328">MKTVIEFLKNPDDQKKPVLELIQTIQQYSSTDPNYLQVFKFVIRGLEFVEKHGLPLAKQIYYTDLKEDGKPYTIQLIKELRDHVPLLEFRINWEGFGAFRSVFFEYCREDHQFLVFARAIVKQTTYSADFEQIVQETEQLYMDFINNPEKYITLTGADHNETS</sequence>
<protein>
    <submittedName>
        <fullName evidence="1">Uncharacterized protein</fullName>
    </submittedName>
</protein>
<evidence type="ECO:0000313" key="1">
    <source>
        <dbReference type="EMBL" id="MFD1464181.1"/>
    </source>
</evidence>
<reference evidence="2" key="1">
    <citation type="journal article" date="2019" name="Int. J. Syst. Evol. Microbiol.">
        <title>The Global Catalogue of Microorganisms (GCM) 10K type strain sequencing project: providing services to taxonomists for standard genome sequencing and annotation.</title>
        <authorList>
            <consortium name="The Broad Institute Genomics Platform"/>
            <consortium name="The Broad Institute Genome Sequencing Center for Infectious Disease"/>
            <person name="Wu L."/>
            <person name="Ma J."/>
        </authorList>
    </citation>
    <scope>NUCLEOTIDE SEQUENCE [LARGE SCALE GENOMIC DNA]</scope>
    <source>
        <strain evidence="2">CCM 9147</strain>
    </source>
</reference>
<dbReference type="Proteomes" id="UP001597340">
    <property type="component" value="Unassembled WGS sequence"/>
</dbReference>
<name>A0ABW4DLH5_9BACL</name>
<comment type="caution">
    <text evidence="1">The sequence shown here is derived from an EMBL/GenBank/DDBJ whole genome shotgun (WGS) entry which is preliminary data.</text>
</comment>
<dbReference type="EMBL" id="JBHTNZ010000080">
    <property type="protein sequence ID" value="MFD1464181.1"/>
    <property type="molecule type" value="Genomic_DNA"/>
</dbReference>
<evidence type="ECO:0000313" key="2">
    <source>
        <dbReference type="Proteomes" id="UP001597340"/>
    </source>
</evidence>
<organism evidence="1 2">
    <name type="scientific">Paenibacillus farraposensis</name>
    <dbReference type="NCBI Taxonomy" id="2807095"/>
    <lineage>
        <taxon>Bacteria</taxon>
        <taxon>Bacillati</taxon>
        <taxon>Bacillota</taxon>
        <taxon>Bacilli</taxon>
        <taxon>Bacillales</taxon>
        <taxon>Paenibacillaceae</taxon>
        <taxon>Paenibacillus</taxon>
    </lineage>
</organism>